<feature type="region of interest" description="Disordered" evidence="1">
    <location>
        <begin position="31"/>
        <end position="52"/>
    </location>
</feature>
<keyword evidence="3" id="KW-1185">Reference proteome</keyword>
<proteinExistence type="predicted"/>
<dbReference type="Proteomes" id="UP000192596">
    <property type="component" value="Unassembled WGS sequence"/>
</dbReference>
<organism evidence="2 3">
    <name type="scientific">Cryoendolithus antarcticus</name>
    <dbReference type="NCBI Taxonomy" id="1507870"/>
    <lineage>
        <taxon>Eukaryota</taxon>
        <taxon>Fungi</taxon>
        <taxon>Dikarya</taxon>
        <taxon>Ascomycota</taxon>
        <taxon>Pezizomycotina</taxon>
        <taxon>Dothideomycetes</taxon>
        <taxon>Dothideomycetidae</taxon>
        <taxon>Cladosporiales</taxon>
        <taxon>Cladosporiaceae</taxon>
        <taxon>Cryoendolithus</taxon>
    </lineage>
</organism>
<name>A0A1V8TIK5_9PEZI</name>
<accession>A0A1V8TIK5</accession>
<reference evidence="3" key="1">
    <citation type="submission" date="2017-03" db="EMBL/GenBank/DDBJ databases">
        <title>Genomes of endolithic fungi from Antarctica.</title>
        <authorList>
            <person name="Coleine C."/>
            <person name="Masonjones S."/>
            <person name="Stajich J.E."/>
        </authorList>
    </citation>
    <scope>NUCLEOTIDE SEQUENCE [LARGE SCALE GENOMIC DNA]</scope>
    <source>
        <strain evidence="3">CCFEE 5527</strain>
    </source>
</reference>
<protein>
    <submittedName>
        <fullName evidence="2">Uncharacterized protein</fullName>
    </submittedName>
</protein>
<evidence type="ECO:0000313" key="2">
    <source>
        <dbReference type="EMBL" id="OQO11213.1"/>
    </source>
</evidence>
<evidence type="ECO:0000256" key="1">
    <source>
        <dbReference type="SAM" id="MobiDB-lite"/>
    </source>
</evidence>
<dbReference type="AlphaFoldDB" id="A0A1V8TIK5"/>
<gene>
    <name evidence="2" type="ORF">B0A48_05469</name>
</gene>
<evidence type="ECO:0000313" key="3">
    <source>
        <dbReference type="Proteomes" id="UP000192596"/>
    </source>
</evidence>
<feature type="compositionally biased region" description="Low complexity" evidence="1">
    <location>
        <begin position="33"/>
        <end position="52"/>
    </location>
</feature>
<sequence length="247" mass="26149">MNSVLRIPADWPSMSDPRMKLALDVKLGRDPYTSGPRTAASSSTTPSPWTAPSSVSSPVFSAISSPIFSPLTPATPSRELPMPAPRSTTTLPQATQTLTLCSNKLHLLFRHLSSASPGSPAYTALLAEMHRFKPWLDTWECAFSRHLATAMPNMPPEQVRECRIVKANHLACVVLASTPGAGGERELFSTEGRAIVGLAVAVKGETGIVTAANGGSMGIAEPLRVVVACCGDGVVRAQAMELLEMLT</sequence>
<dbReference type="InParanoid" id="A0A1V8TIK5"/>
<dbReference type="EMBL" id="NAJO01000007">
    <property type="protein sequence ID" value="OQO11213.1"/>
    <property type="molecule type" value="Genomic_DNA"/>
</dbReference>
<comment type="caution">
    <text evidence="2">The sequence shown here is derived from an EMBL/GenBank/DDBJ whole genome shotgun (WGS) entry which is preliminary data.</text>
</comment>
<dbReference type="OrthoDB" id="39175at2759"/>